<protein>
    <submittedName>
        <fullName evidence="2">Uncharacterized protein</fullName>
    </submittedName>
</protein>
<sequence length="174" mass="20344">MYRLRYNTRHTVNVFSKKCYRRIKMNMKRIAESTGEIDKRHINGNNGTRRGKDKKPRQRCGFYIHKEETRAGLRARLDALIEYYGGPAACAKALKVSNQTVQGWKERNMISWQGAEAAHRAYRRQGCKGFRAAWLRFDLKFDGNGKCLEKRCKNKKFMRVVKKEDIGTTNSIFS</sequence>
<keyword evidence="3" id="KW-1185">Reference proteome</keyword>
<dbReference type="Proteomes" id="UP001215034">
    <property type="component" value="Segment"/>
</dbReference>
<dbReference type="GO" id="GO:0003677">
    <property type="term" value="F:DNA binding"/>
    <property type="evidence" value="ECO:0007669"/>
    <property type="project" value="InterPro"/>
</dbReference>
<proteinExistence type="predicted"/>
<evidence type="ECO:0000256" key="1">
    <source>
        <dbReference type="SAM" id="MobiDB-lite"/>
    </source>
</evidence>
<dbReference type="Gene3D" id="1.10.260.40">
    <property type="entry name" value="lambda repressor-like DNA-binding domains"/>
    <property type="match status" value="1"/>
</dbReference>
<feature type="region of interest" description="Disordered" evidence="1">
    <location>
        <begin position="34"/>
        <end position="56"/>
    </location>
</feature>
<evidence type="ECO:0000313" key="3">
    <source>
        <dbReference type="Proteomes" id="UP001215034"/>
    </source>
</evidence>
<dbReference type="EMBL" id="OQ223306">
    <property type="protein sequence ID" value="WET18225.1"/>
    <property type="molecule type" value="Genomic_DNA"/>
</dbReference>
<dbReference type="InterPro" id="IPR010982">
    <property type="entry name" value="Lambda_DNA-bd_dom_sf"/>
</dbReference>
<reference evidence="2" key="1">
    <citation type="submission" date="2023-01" db="EMBL/GenBank/DDBJ databases">
        <authorList>
            <person name="Choi J."/>
            <person name="Chang Y."/>
        </authorList>
    </citation>
    <scope>NUCLEOTIDE SEQUENCE</scope>
</reference>
<gene>
    <name evidence="2" type="ORF">S202_33</name>
</gene>
<organism evidence="2 3">
    <name type="scientific">Shigella phage S2_02</name>
    <dbReference type="NCBI Taxonomy" id="3027007"/>
    <lineage>
        <taxon>Viruses</taxon>
        <taxon>Duplodnaviria</taxon>
        <taxon>Heunggongvirae</taxon>
        <taxon>Uroviricota</taxon>
        <taxon>Caudoviricetes</taxon>
        <taxon>Drexlerviridae</taxon>
        <taxon>Tunavirinae</taxon>
        <taxon>Tunavirus</taxon>
        <taxon>Tunavirus S202</taxon>
    </lineage>
</organism>
<name>A0AAF0D0Z1_9CAUD</name>
<accession>A0AAF0D0Z1</accession>
<evidence type="ECO:0000313" key="2">
    <source>
        <dbReference type="EMBL" id="WET18225.1"/>
    </source>
</evidence>